<name>A0ABT3FAJ4_9PSED</name>
<accession>A0ABT3FAJ4</accession>
<protein>
    <submittedName>
        <fullName evidence="1">Uncharacterized protein</fullName>
    </submittedName>
</protein>
<proteinExistence type="predicted"/>
<comment type="caution">
    <text evidence="1">The sequence shown here is derived from an EMBL/GenBank/DDBJ whole genome shotgun (WGS) entry which is preliminary data.</text>
</comment>
<organism evidence="1 2">
    <name type="scientific">Pseudomonas agronomica</name>
    <dbReference type="NCBI Taxonomy" id="2979328"/>
    <lineage>
        <taxon>Bacteria</taxon>
        <taxon>Pseudomonadati</taxon>
        <taxon>Pseudomonadota</taxon>
        <taxon>Gammaproteobacteria</taxon>
        <taxon>Pseudomonadales</taxon>
        <taxon>Pseudomonadaceae</taxon>
        <taxon>Pseudomonas</taxon>
    </lineage>
</organism>
<gene>
    <name evidence="1" type="ORF">OC610_17045</name>
</gene>
<evidence type="ECO:0000313" key="2">
    <source>
        <dbReference type="Proteomes" id="UP001061999"/>
    </source>
</evidence>
<sequence length="67" mass="7266">MPLSRDPITDPCLVLTPSERQVMRPPRGWAVLGALPGLLAGTCFALDARELASTQKLSFAEPCKHYA</sequence>
<reference evidence="1" key="1">
    <citation type="submission" date="2022-07" db="EMBL/GenBank/DDBJ databases">
        <title>Pseudomonas agronomica sp. nov.: a novel bacterium with biotechnological application in the synthesis of biofertilizers from valorized agricultural residues.</title>
        <authorList>
            <person name="Robas M."/>
            <person name="Fernandez V.M."/>
            <person name="Luna L."/>
            <person name="Provanza A."/>
            <person name="Jimenez P.A."/>
        </authorList>
    </citation>
    <scope>NUCLEOTIDE SEQUENCE</scope>
    <source>
        <strain evidence="1">SAICEU22T</strain>
    </source>
</reference>
<dbReference type="Proteomes" id="UP001061999">
    <property type="component" value="Unassembled WGS sequence"/>
</dbReference>
<dbReference type="RefSeq" id="WP_264429252.1">
    <property type="nucleotide sequence ID" value="NZ_JAOSHO010000245.1"/>
</dbReference>
<dbReference type="EMBL" id="JAOSHO010000245">
    <property type="protein sequence ID" value="MCW1246124.1"/>
    <property type="molecule type" value="Genomic_DNA"/>
</dbReference>
<evidence type="ECO:0000313" key="1">
    <source>
        <dbReference type="EMBL" id="MCW1246124.1"/>
    </source>
</evidence>
<keyword evidence="2" id="KW-1185">Reference proteome</keyword>